<dbReference type="EMBL" id="LAZR01009313">
    <property type="protein sequence ID" value="KKM73363.1"/>
    <property type="molecule type" value="Genomic_DNA"/>
</dbReference>
<protein>
    <submittedName>
        <fullName evidence="1">Uncharacterized protein</fullName>
    </submittedName>
</protein>
<name>A0A0F9JUJ3_9ZZZZ</name>
<gene>
    <name evidence="1" type="ORF">LCGC14_1411360</name>
</gene>
<comment type="caution">
    <text evidence="1">The sequence shown here is derived from an EMBL/GenBank/DDBJ whole genome shotgun (WGS) entry which is preliminary data.</text>
</comment>
<reference evidence="1" key="1">
    <citation type="journal article" date="2015" name="Nature">
        <title>Complex archaea that bridge the gap between prokaryotes and eukaryotes.</title>
        <authorList>
            <person name="Spang A."/>
            <person name="Saw J.H."/>
            <person name="Jorgensen S.L."/>
            <person name="Zaremba-Niedzwiedzka K."/>
            <person name="Martijn J."/>
            <person name="Lind A.E."/>
            <person name="van Eijk R."/>
            <person name="Schleper C."/>
            <person name="Guy L."/>
            <person name="Ettema T.J."/>
        </authorList>
    </citation>
    <scope>NUCLEOTIDE SEQUENCE</scope>
</reference>
<dbReference type="AlphaFoldDB" id="A0A0F9JUJ3"/>
<organism evidence="1">
    <name type="scientific">marine sediment metagenome</name>
    <dbReference type="NCBI Taxonomy" id="412755"/>
    <lineage>
        <taxon>unclassified sequences</taxon>
        <taxon>metagenomes</taxon>
        <taxon>ecological metagenomes</taxon>
    </lineage>
</organism>
<proteinExistence type="predicted"/>
<accession>A0A0F9JUJ3</accession>
<sequence length="39" mass="4347">MVLTEEEARSKFCPHMRTFISDGVGASAGWPIRGAVFYE</sequence>
<evidence type="ECO:0000313" key="1">
    <source>
        <dbReference type="EMBL" id="KKM73363.1"/>
    </source>
</evidence>